<evidence type="ECO:0008006" key="3">
    <source>
        <dbReference type="Google" id="ProtNLM"/>
    </source>
</evidence>
<name>A0ABN8B8X6_CHISP</name>
<dbReference type="Pfam" id="PF06585">
    <property type="entry name" value="JHBP"/>
    <property type="match status" value="1"/>
</dbReference>
<dbReference type="PANTHER" id="PTHR11008:SF15">
    <property type="entry name" value="CIRCADIAN CLOCK-CONTROLLED PROTEIN"/>
    <property type="match status" value="1"/>
</dbReference>
<protein>
    <recommendedName>
        <fullName evidence="3">Hemolymph juvenile hormone binding protein</fullName>
    </recommendedName>
</protein>
<dbReference type="Gene3D" id="3.15.10.30">
    <property type="entry name" value="Haemolymph juvenile hormone binding protein"/>
    <property type="match status" value="1"/>
</dbReference>
<evidence type="ECO:0000313" key="1">
    <source>
        <dbReference type="EMBL" id="CAH0406139.1"/>
    </source>
</evidence>
<dbReference type="EMBL" id="OU963898">
    <property type="protein sequence ID" value="CAH0406139.1"/>
    <property type="molecule type" value="Genomic_DNA"/>
</dbReference>
<dbReference type="SMART" id="SM00700">
    <property type="entry name" value="JHBP"/>
    <property type="match status" value="1"/>
</dbReference>
<sequence>MVKSWQIKYSYISDIETKMRPLFLSTCVIVLCYLHLTQSEHEASDIARIFSACHMKSPEFDVCMKRAFNKIRPYFKVGIPEMGVAPFDPHFASEVKQSRAIIGMGYTLTLHNVYERGWTNSTVTKYKTDWDNQRIVYSQYFPEKWLEGDYEFKGDAFGLGVMRTGRWNMTLRDYSQTTRIKRNDDGVSVHVEVDHIGDMEIHVGNLLRGNGILEGMLDRIINFSWKPGFAVIRPLINDLVSTAFTDIWSQSFKNFPLDNFIK</sequence>
<dbReference type="InterPro" id="IPR038606">
    <property type="entry name" value="To_sf"/>
</dbReference>
<reference evidence="1" key="1">
    <citation type="submission" date="2021-12" db="EMBL/GenBank/DDBJ databases">
        <authorList>
            <person name="King R."/>
        </authorList>
    </citation>
    <scope>NUCLEOTIDE SEQUENCE</scope>
</reference>
<keyword evidence="2" id="KW-1185">Reference proteome</keyword>
<accession>A0ABN8B8X6</accession>
<proteinExistence type="predicted"/>
<dbReference type="Proteomes" id="UP001153292">
    <property type="component" value="Chromosome 5"/>
</dbReference>
<organism evidence="1 2">
    <name type="scientific">Chilo suppressalis</name>
    <name type="common">Asiatic rice borer moth</name>
    <dbReference type="NCBI Taxonomy" id="168631"/>
    <lineage>
        <taxon>Eukaryota</taxon>
        <taxon>Metazoa</taxon>
        <taxon>Ecdysozoa</taxon>
        <taxon>Arthropoda</taxon>
        <taxon>Hexapoda</taxon>
        <taxon>Insecta</taxon>
        <taxon>Pterygota</taxon>
        <taxon>Neoptera</taxon>
        <taxon>Endopterygota</taxon>
        <taxon>Lepidoptera</taxon>
        <taxon>Glossata</taxon>
        <taxon>Ditrysia</taxon>
        <taxon>Pyraloidea</taxon>
        <taxon>Crambidae</taxon>
        <taxon>Crambinae</taxon>
        <taxon>Chilo</taxon>
    </lineage>
</organism>
<dbReference type="InterPro" id="IPR010562">
    <property type="entry name" value="Haemolymph_juvenile_hormone-bd"/>
</dbReference>
<evidence type="ECO:0000313" key="2">
    <source>
        <dbReference type="Proteomes" id="UP001153292"/>
    </source>
</evidence>
<dbReference type="PANTHER" id="PTHR11008">
    <property type="entry name" value="PROTEIN TAKEOUT-LIKE PROTEIN"/>
    <property type="match status" value="1"/>
</dbReference>
<gene>
    <name evidence="1" type="ORF">CHILSU_LOCUS9511</name>
</gene>